<dbReference type="Pfam" id="PF00356">
    <property type="entry name" value="LacI"/>
    <property type="match status" value="1"/>
</dbReference>
<keyword evidence="2 5" id="KW-0238">DNA-binding</keyword>
<evidence type="ECO:0000313" key="5">
    <source>
        <dbReference type="EMBL" id="MFD1412116.1"/>
    </source>
</evidence>
<proteinExistence type="predicted"/>
<evidence type="ECO:0000313" key="6">
    <source>
        <dbReference type="Proteomes" id="UP001597191"/>
    </source>
</evidence>
<keyword evidence="1" id="KW-0805">Transcription regulation</keyword>
<evidence type="ECO:0000256" key="2">
    <source>
        <dbReference type="ARBA" id="ARBA00023125"/>
    </source>
</evidence>
<evidence type="ECO:0000259" key="4">
    <source>
        <dbReference type="PROSITE" id="PS50932"/>
    </source>
</evidence>
<dbReference type="CDD" id="cd01392">
    <property type="entry name" value="HTH_LacI"/>
    <property type="match status" value="1"/>
</dbReference>
<dbReference type="InterPro" id="IPR028082">
    <property type="entry name" value="Peripla_BP_I"/>
</dbReference>
<dbReference type="InterPro" id="IPR010982">
    <property type="entry name" value="Lambda_DNA-bd_dom_sf"/>
</dbReference>
<dbReference type="SMART" id="SM00354">
    <property type="entry name" value="HTH_LACI"/>
    <property type="match status" value="1"/>
</dbReference>
<dbReference type="GO" id="GO:0003677">
    <property type="term" value="F:DNA binding"/>
    <property type="evidence" value="ECO:0007669"/>
    <property type="project" value="UniProtKB-KW"/>
</dbReference>
<keyword evidence="3" id="KW-0804">Transcription</keyword>
<dbReference type="Gene3D" id="3.40.50.2300">
    <property type="match status" value="2"/>
</dbReference>
<dbReference type="Proteomes" id="UP001597191">
    <property type="component" value="Unassembled WGS sequence"/>
</dbReference>
<dbReference type="SUPFAM" id="SSF47413">
    <property type="entry name" value="lambda repressor-like DNA-binding domains"/>
    <property type="match status" value="1"/>
</dbReference>
<organism evidence="5 6">
    <name type="scientific">Lapidilactobacillus gannanensis</name>
    <dbReference type="NCBI Taxonomy" id="2486002"/>
    <lineage>
        <taxon>Bacteria</taxon>
        <taxon>Bacillati</taxon>
        <taxon>Bacillota</taxon>
        <taxon>Bacilli</taxon>
        <taxon>Lactobacillales</taxon>
        <taxon>Lactobacillaceae</taxon>
        <taxon>Lapidilactobacillus</taxon>
    </lineage>
</organism>
<dbReference type="PANTHER" id="PTHR30146">
    <property type="entry name" value="LACI-RELATED TRANSCRIPTIONAL REPRESSOR"/>
    <property type="match status" value="1"/>
</dbReference>
<dbReference type="PROSITE" id="PS50932">
    <property type="entry name" value="HTH_LACI_2"/>
    <property type="match status" value="1"/>
</dbReference>
<dbReference type="RefSeq" id="WP_125648288.1">
    <property type="nucleotide sequence ID" value="NZ_JBHTOH010000094.1"/>
</dbReference>
<dbReference type="EMBL" id="JBHTOH010000094">
    <property type="protein sequence ID" value="MFD1412116.1"/>
    <property type="molecule type" value="Genomic_DNA"/>
</dbReference>
<reference evidence="6" key="1">
    <citation type="journal article" date="2019" name="Int. J. Syst. Evol. Microbiol.">
        <title>The Global Catalogue of Microorganisms (GCM) 10K type strain sequencing project: providing services to taxonomists for standard genome sequencing and annotation.</title>
        <authorList>
            <consortium name="The Broad Institute Genomics Platform"/>
            <consortium name="The Broad Institute Genome Sequencing Center for Infectious Disease"/>
            <person name="Wu L."/>
            <person name="Ma J."/>
        </authorList>
    </citation>
    <scope>NUCLEOTIDE SEQUENCE [LARGE SCALE GENOMIC DNA]</scope>
    <source>
        <strain evidence="6">CCM 8937</strain>
    </source>
</reference>
<dbReference type="CDD" id="cd06286">
    <property type="entry name" value="PBP1_CcpB-like"/>
    <property type="match status" value="1"/>
</dbReference>
<dbReference type="PANTHER" id="PTHR30146:SF105">
    <property type="entry name" value="CATABOLITE CONTROL PROTEIN B"/>
    <property type="match status" value="1"/>
</dbReference>
<keyword evidence="6" id="KW-1185">Reference proteome</keyword>
<evidence type="ECO:0000256" key="1">
    <source>
        <dbReference type="ARBA" id="ARBA00023015"/>
    </source>
</evidence>
<dbReference type="InterPro" id="IPR001761">
    <property type="entry name" value="Peripla_BP/Lac1_sug-bd_dom"/>
</dbReference>
<accession>A0ABW4BQM4</accession>
<comment type="caution">
    <text evidence="5">The sequence shown here is derived from an EMBL/GenBank/DDBJ whole genome shotgun (WGS) entry which is preliminary data.</text>
</comment>
<evidence type="ECO:0000256" key="3">
    <source>
        <dbReference type="ARBA" id="ARBA00023163"/>
    </source>
</evidence>
<dbReference type="SUPFAM" id="SSF53822">
    <property type="entry name" value="Periplasmic binding protein-like I"/>
    <property type="match status" value="1"/>
</dbReference>
<protein>
    <submittedName>
        <fullName evidence="5">LacI family DNA-binding transcriptional regulator</fullName>
    </submittedName>
</protein>
<gene>
    <name evidence="5" type="ORF">ACFQ4R_11045</name>
</gene>
<sequence length="309" mass="35143">MVTIREIAQKTGYSTSTISRVLNHHPYVSAEKKAKILQVMADLDYRPNQLAQNLSRGASHNIGVIIPYANNPFFEKMTNGIMARAFEFGYKVTLLPTNYNKQVELTYLEEFSAKAYDGLIITSKSNPLKTILTYEKYGPLIFCEYVPEPKIPCAYLDRAAALTQAFRYFRDHHCQQIGITVGRNEQISPSTELTLKIAQQELPDFKIANVRRNCTTEQDGQQAAQYFQQQPQIDGILTNGDEIAAGIIAGYHHQKRPLIVSQDNLLIGKFLHFSSIDQHPERCGQQAFDLFKQGRQDKIMIPHEFIERG</sequence>
<name>A0ABW4BQM4_9LACO</name>
<dbReference type="InterPro" id="IPR000843">
    <property type="entry name" value="HTH_LacI"/>
</dbReference>
<dbReference type="Pfam" id="PF00532">
    <property type="entry name" value="Peripla_BP_1"/>
    <property type="match status" value="1"/>
</dbReference>
<dbReference type="Gene3D" id="1.10.260.40">
    <property type="entry name" value="lambda repressor-like DNA-binding domains"/>
    <property type="match status" value="1"/>
</dbReference>
<feature type="domain" description="HTH lacI-type" evidence="4">
    <location>
        <begin position="2"/>
        <end position="56"/>
    </location>
</feature>